<proteinExistence type="predicted"/>
<sequence length="309" mass="34168">MISVIIPHLNQEDHLKIGLKALHAQESVTADIEIIVVDNGSTRLPEPVCSAWPGVRLVSERTPGPGPARNRGIGEARGDILAFIDADCRADPGWIAAIEAAFANRRTQIIGGDVRVGYENAARPTFLEPYESIYSYRNNEHIAEGFSGTGNLATLPSVVANVGPFAGIEVAEDRDWGLRAGAAGYAIQYVPEMIVFHPARKTFAELTKKWDRHIAHDFERMRSRPLATLRWLARAVAVAGSPVFEFRTLLVSPRVSGPYERLLAFLCLTRIRFYRGGRMIAVLLQSDGRALSKAWNRDIGTIREDSRAR</sequence>
<keyword evidence="3" id="KW-1185">Reference proteome</keyword>
<protein>
    <submittedName>
        <fullName evidence="2">Glycosyltransferase</fullName>
        <ecNumber evidence="2">2.4.-.-</ecNumber>
    </submittedName>
</protein>
<gene>
    <name evidence="2" type="ORF">KEU06_12475</name>
</gene>
<organism evidence="2 3">
    <name type="scientific">Pseudaminobacter soli</name>
    <name type="common">ex Zhang et al. 2022</name>
    <dbReference type="NCBI Taxonomy" id="2831468"/>
    <lineage>
        <taxon>Bacteria</taxon>
        <taxon>Pseudomonadati</taxon>
        <taxon>Pseudomonadota</taxon>
        <taxon>Alphaproteobacteria</taxon>
        <taxon>Hyphomicrobiales</taxon>
        <taxon>Phyllobacteriaceae</taxon>
        <taxon>Pseudaminobacter</taxon>
    </lineage>
</organism>
<dbReference type="Pfam" id="PF00535">
    <property type="entry name" value="Glycos_transf_2"/>
    <property type="match status" value="1"/>
</dbReference>
<dbReference type="InterPro" id="IPR029044">
    <property type="entry name" value="Nucleotide-diphossugar_trans"/>
</dbReference>
<dbReference type="PANTHER" id="PTHR43685:SF3">
    <property type="entry name" value="SLR2126 PROTEIN"/>
    <property type="match status" value="1"/>
</dbReference>
<dbReference type="AlphaFoldDB" id="A0A942DXW5"/>
<name>A0A942DXW5_9HYPH</name>
<dbReference type="PANTHER" id="PTHR43685">
    <property type="entry name" value="GLYCOSYLTRANSFERASE"/>
    <property type="match status" value="1"/>
</dbReference>
<feature type="domain" description="Glycosyltransferase 2-like" evidence="1">
    <location>
        <begin position="3"/>
        <end position="141"/>
    </location>
</feature>
<evidence type="ECO:0000313" key="2">
    <source>
        <dbReference type="EMBL" id="MBS3649423.1"/>
    </source>
</evidence>
<keyword evidence="2" id="KW-0328">Glycosyltransferase</keyword>
<dbReference type="InterPro" id="IPR050834">
    <property type="entry name" value="Glycosyltransf_2"/>
</dbReference>
<accession>A0A942DXW5</accession>
<dbReference type="GO" id="GO:0016757">
    <property type="term" value="F:glycosyltransferase activity"/>
    <property type="evidence" value="ECO:0007669"/>
    <property type="project" value="UniProtKB-KW"/>
</dbReference>
<dbReference type="Gene3D" id="3.90.550.10">
    <property type="entry name" value="Spore Coat Polysaccharide Biosynthesis Protein SpsA, Chain A"/>
    <property type="match status" value="1"/>
</dbReference>
<dbReference type="EC" id="2.4.-.-" evidence="2"/>
<comment type="caution">
    <text evidence="2">The sequence shown here is derived from an EMBL/GenBank/DDBJ whole genome shotgun (WGS) entry which is preliminary data.</text>
</comment>
<dbReference type="SUPFAM" id="SSF53448">
    <property type="entry name" value="Nucleotide-diphospho-sugar transferases"/>
    <property type="match status" value="1"/>
</dbReference>
<dbReference type="EMBL" id="JAGWCR010000006">
    <property type="protein sequence ID" value="MBS3649423.1"/>
    <property type="molecule type" value="Genomic_DNA"/>
</dbReference>
<dbReference type="InterPro" id="IPR001173">
    <property type="entry name" value="Glyco_trans_2-like"/>
</dbReference>
<keyword evidence="2" id="KW-0808">Transferase</keyword>
<reference evidence="2" key="1">
    <citation type="submission" date="2021-04" db="EMBL/GenBank/DDBJ databases">
        <title>Pseudaminobacter soli sp. nov., isolated from paddy soil contaminated by heavy metals.</title>
        <authorList>
            <person name="Zhang K."/>
        </authorList>
    </citation>
    <scope>NUCLEOTIDE SEQUENCE</scope>
    <source>
        <strain evidence="2">19-2017</strain>
    </source>
</reference>
<evidence type="ECO:0000259" key="1">
    <source>
        <dbReference type="Pfam" id="PF00535"/>
    </source>
</evidence>
<evidence type="ECO:0000313" key="3">
    <source>
        <dbReference type="Proteomes" id="UP000680348"/>
    </source>
</evidence>
<dbReference type="Proteomes" id="UP000680348">
    <property type="component" value="Unassembled WGS sequence"/>
</dbReference>